<dbReference type="InterPro" id="IPR000719">
    <property type="entry name" value="Prot_kinase_dom"/>
</dbReference>
<accession>A0A165EA94</accession>
<sequence>MLSLHSLNSLPLYGRLIGCKKEIELTRDKVTIGKHGPLCDVVVVDDDNNDIVFRGKVDSKKLDHGEATVLKSETMFSLAYDPEGMLQVTAQSFHHTYSMGCFLGRGGFGNVNKAHNQISGKLHAVKTARDPMKLTKTQLKLIKKEAAILHIVRFDELFWEDSSIYMVLEFVPMGDLSKLIERNGLNESRAQIITWQVCATLENILIVDMQLLQVKVADFGTAKIFAGTQLRMNPHDRKYYTVRMHLLPVSVSADASPWLSLMHQVALLEVDMLLHSIHEMFSIPKHVGTIDNMLGLTEGNSSLKIPSLTILHTPFGMKAGLNIGLHKMDWAGVKLRRMTNLKQKSLGMPAFLHHQL</sequence>
<dbReference type="STRING" id="1314785.A0A165EA94"/>
<dbReference type="PANTHER" id="PTHR24345">
    <property type="entry name" value="SERINE/THREONINE-PROTEIN KINASE PLK"/>
    <property type="match status" value="1"/>
</dbReference>
<dbReference type="GO" id="GO:0005634">
    <property type="term" value="C:nucleus"/>
    <property type="evidence" value="ECO:0007669"/>
    <property type="project" value="TreeGrafter"/>
</dbReference>
<dbReference type="GeneID" id="63824093"/>
<dbReference type="Proteomes" id="UP000076871">
    <property type="component" value="Unassembled WGS sequence"/>
</dbReference>
<dbReference type="GO" id="GO:0004672">
    <property type="term" value="F:protein kinase activity"/>
    <property type="evidence" value="ECO:0007669"/>
    <property type="project" value="InterPro"/>
</dbReference>
<gene>
    <name evidence="2" type="ORF">LAESUDRAFT_714296</name>
</gene>
<dbReference type="AlphaFoldDB" id="A0A165EA94"/>
<keyword evidence="3" id="KW-1185">Reference proteome</keyword>
<organism evidence="2 3">
    <name type="scientific">Laetiporus sulphureus 93-53</name>
    <dbReference type="NCBI Taxonomy" id="1314785"/>
    <lineage>
        <taxon>Eukaryota</taxon>
        <taxon>Fungi</taxon>
        <taxon>Dikarya</taxon>
        <taxon>Basidiomycota</taxon>
        <taxon>Agaricomycotina</taxon>
        <taxon>Agaricomycetes</taxon>
        <taxon>Polyporales</taxon>
        <taxon>Laetiporus</taxon>
    </lineage>
</organism>
<dbReference type="PROSITE" id="PS50011">
    <property type="entry name" value="PROTEIN_KINASE_DOM"/>
    <property type="match status" value="1"/>
</dbReference>
<dbReference type="RefSeq" id="XP_040764319.1">
    <property type="nucleotide sequence ID" value="XM_040907064.1"/>
</dbReference>
<proteinExistence type="predicted"/>
<dbReference type="EMBL" id="KV427624">
    <property type="protein sequence ID" value="KZT06579.1"/>
    <property type="molecule type" value="Genomic_DNA"/>
</dbReference>
<dbReference type="GO" id="GO:0005524">
    <property type="term" value="F:ATP binding"/>
    <property type="evidence" value="ECO:0007669"/>
    <property type="project" value="InterPro"/>
</dbReference>
<evidence type="ECO:0000313" key="3">
    <source>
        <dbReference type="Proteomes" id="UP000076871"/>
    </source>
</evidence>
<protein>
    <submittedName>
        <fullName evidence="2">Kinase-like protein</fullName>
    </submittedName>
</protein>
<name>A0A165EA94_9APHY</name>
<evidence type="ECO:0000313" key="2">
    <source>
        <dbReference type="EMBL" id="KZT06579.1"/>
    </source>
</evidence>
<keyword evidence="2" id="KW-0418">Kinase</keyword>
<reference evidence="2 3" key="1">
    <citation type="journal article" date="2016" name="Mol. Biol. Evol.">
        <title>Comparative Genomics of Early-Diverging Mushroom-Forming Fungi Provides Insights into the Origins of Lignocellulose Decay Capabilities.</title>
        <authorList>
            <person name="Nagy L.G."/>
            <person name="Riley R."/>
            <person name="Tritt A."/>
            <person name="Adam C."/>
            <person name="Daum C."/>
            <person name="Floudas D."/>
            <person name="Sun H."/>
            <person name="Yadav J.S."/>
            <person name="Pangilinan J."/>
            <person name="Larsson K.H."/>
            <person name="Matsuura K."/>
            <person name="Barry K."/>
            <person name="Labutti K."/>
            <person name="Kuo R."/>
            <person name="Ohm R.A."/>
            <person name="Bhattacharya S.S."/>
            <person name="Shirouzu T."/>
            <person name="Yoshinaga Y."/>
            <person name="Martin F.M."/>
            <person name="Grigoriev I.V."/>
            <person name="Hibbett D.S."/>
        </authorList>
    </citation>
    <scope>NUCLEOTIDE SEQUENCE [LARGE SCALE GENOMIC DNA]</scope>
    <source>
        <strain evidence="2 3">93-53</strain>
    </source>
</reference>
<keyword evidence="2" id="KW-0808">Transferase</keyword>
<feature type="domain" description="Protein kinase" evidence="1">
    <location>
        <begin position="97"/>
        <end position="356"/>
    </location>
</feature>
<dbReference type="SUPFAM" id="SSF56112">
    <property type="entry name" value="Protein kinase-like (PK-like)"/>
    <property type="match status" value="1"/>
</dbReference>
<dbReference type="Pfam" id="PF00069">
    <property type="entry name" value="Pkinase"/>
    <property type="match status" value="1"/>
</dbReference>
<evidence type="ECO:0000259" key="1">
    <source>
        <dbReference type="PROSITE" id="PS50011"/>
    </source>
</evidence>
<dbReference type="InterPro" id="IPR011009">
    <property type="entry name" value="Kinase-like_dom_sf"/>
</dbReference>
<dbReference type="InParanoid" id="A0A165EA94"/>
<dbReference type="Gene3D" id="1.10.510.10">
    <property type="entry name" value="Transferase(Phosphotransferase) domain 1"/>
    <property type="match status" value="1"/>
</dbReference>